<gene>
    <name evidence="1" type="ORF">HERILL_LOCUS254</name>
</gene>
<evidence type="ECO:0000313" key="1">
    <source>
        <dbReference type="EMBL" id="CAD7076863.1"/>
    </source>
</evidence>
<evidence type="ECO:0000313" key="2">
    <source>
        <dbReference type="Proteomes" id="UP000594454"/>
    </source>
</evidence>
<protein>
    <submittedName>
        <fullName evidence="1">Uncharacterized protein</fullName>
    </submittedName>
</protein>
<keyword evidence="2" id="KW-1185">Reference proteome</keyword>
<proteinExistence type="predicted"/>
<reference evidence="1 2" key="1">
    <citation type="submission" date="2020-11" db="EMBL/GenBank/DDBJ databases">
        <authorList>
            <person name="Wallbank WR R."/>
            <person name="Pardo Diaz C."/>
            <person name="Kozak K."/>
            <person name="Martin S."/>
            <person name="Jiggins C."/>
            <person name="Moest M."/>
            <person name="Warren A I."/>
            <person name="Generalovic N T."/>
            <person name="Byers J.R.P. K."/>
            <person name="Montejo-Kovacevich G."/>
            <person name="Yen C E."/>
        </authorList>
    </citation>
    <scope>NUCLEOTIDE SEQUENCE [LARGE SCALE GENOMIC DNA]</scope>
</reference>
<sequence>MRSDEGPCCWRKLKLLNSGQTPCLECSKHNRSDDFAFAILRAEFTPETGPADFAMFIVLASPSGCGHRIATSGSYRHQPSRVQVPAREGLL</sequence>
<dbReference type="EMBL" id="LR899009">
    <property type="protein sequence ID" value="CAD7076863.1"/>
    <property type="molecule type" value="Genomic_DNA"/>
</dbReference>
<dbReference type="Proteomes" id="UP000594454">
    <property type="component" value="Chromosome 1"/>
</dbReference>
<dbReference type="AlphaFoldDB" id="A0A7R8YKW7"/>
<name>A0A7R8YKW7_HERIL</name>
<dbReference type="InParanoid" id="A0A7R8YKW7"/>
<organism evidence="1 2">
    <name type="scientific">Hermetia illucens</name>
    <name type="common">Black soldier fly</name>
    <dbReference type="NCBI Taxonomy" id="343691"/>
    <lineage>
        <taxon>Eukaryota</taxon>
        <taxon>Metazoa</taxon>
        <taxon>Ecdysozoa</taxon>
        <taxon>Arthropoda</taxon>
        <taxon>Hexapoda</taxon>
        <taxon>Insecta</taxon>
        <taxon>Pterygota</taxon>
        <taxon>Neoptera</taxon>
        <taxon>Endopterygota</taxon>
        <taxon>Diptera</taxon>
        <taxon>Brachycera</taxon>
        <taxon>Stratiomyomorpha</taxon>
        <taxon>Stratiomyidae</taxon>
        <taxon>Hermetiinae</taxon>
        <taxon>Hermetia</taxon>
    </lineage>
</organism>
<accession>A0A7R8YKW7</accession>